<dbReference type="EMBL" id="RKMF01000001">
    <property type="protein sequence ID" value="ROZ65683.1"/>
    <property type="molecule type" value="Genomic_DNA"/>
</dbReference>
<dbReference type="PROSITE" id="PS51384">
    <property type="entry name" value="FAD_FR"/>
    <property type="match status" value="1"/>
</dbReference>
<dbReference type="CDD" id="cd06193">
    <property type="entry name" value="siderophore_interacting"/>
    <property type="match status" value="1"/>
</dbReference>
<evidence type="ECO:0000313" key="3">
    <source>
        <dbReference type="Proteomes" id="UP000270616"/>
    </source>
</evidence>
<dbReference type="SUPFAM" id="SSF63380">
    <property type="entry name" value="Riboflavin synthase domain-like"/>
    <property type="match status" value="1"/>
</dbReference>
<dbReference type="InterPro" id="IPR013113">
    <property type="entry name" value="SIP_FAD-bd"/>
</dbReference>
<comment type="caution">
    <text evidence="2">The sequence shown here is derived from an EMBL/GenBank/DDBJ whole genome shotgun (WGS) entry which is preliminary data.</text>
</comment>
<name>A0A3N3ZWB6_9MICC</name>
<evidence type="ECO:0000259" key="1">
    <source>
        <dbReference type="PROSITE" id="PS51384"/>
    </source>
</evidence>
<dbReference type="InterPro" id="IPR007037">
    <property type="entry name" value="SIP_rossman_dom"/>
</dbReference>
<proteinExistence type="predicted"/>
<dbReference type="Gene3D" id="2.40.30.10">
    <property type="entry name" value="Translation factors"/>
    <property type="match status" value="1"/>
</dbReference>
<gene>
    <name evidence="2" type="ORF">EDL96_00925</name>
</gene>
<dbReference type="InterPro" id="IPR039261">
    <property type="entry name" value="FNR_nucleotide-bd"/>
</dbReference>
<dbReference type="GO" id="GO:0016491">
    <property type="term" value="F:oxidoreductase activity"/>
    <property type="evidence" value="ECO:0007669"/>
    <property type="project" value="InterPro"/>
</dbReference>
<dbReference type="Pfam" id="PF04954">
    <property type="entry name" value="SIP"/>
    <property type="match status" value="1"/>
</dbReference>
<dbReference type="OrthoDB" id="3291337at2"/>
<dbReference type="AlphaFoldDB" id="A0A3N3ZWB6"/>
<dbReference type="PANTHER" id="PTHR30157:SF0">
    <property type="entry name" value="NADPH-DEPENDENT FERRIC-CHELATE REDUCTASE"/>
    <property type="match status" value="1"/>
</dbReference>
<dbReference type="Gene3D" id="3.40.50.80">
    <property type="entry name" value="Nucleotide-binding domain of ferredoxin-NADP reductase (FNR) module"/>
    <property type="match status" value="1"/>
</dbReference>
<organism evidence="2 3">
    <name type="scientific">Kocuria soli</name>
    <dbReference type="NCBI Taxonomy" id="2485125"/>
    <lineage>
        <taxon>Bacteria</taxon>
        <taxon>Bacillati</taxon>
        <taxon>Actinomycetota</taxon>
        <taxon>Actinomycetes</taxon>
        <taxon>Micrococcales</taxon>
        <taxon>Micrococcaceae</taxon>
        <taxon>Kocuria</taxon>
    </lineage>
</organism>
<dbReference type="Proteomes" id="UP000270616">
    <property type="component" value="Unassembled WGS sequence"/>
</dbReference>
<evidence type="ECO:0000313" key="2">
    <source>
        <dbReference type="EMBL" id="ROZ65683.1"/>
    </source>
</evidence>
<sequence>MSAAAQPVPVIACAEVEVTGVEDLSPTFRRVRLAGPELAEFSRDLIGDGDPVACRDAYLKLLLPPEGTEPTRPDLSMGYRGWFALPQEQRGYLRTYTARSARWVELRGQVVPEVTLDFVLHAADQGPGGRWAANARPGDRTYLLGPGPGESPWSAWGSGRARRIVAVGDETAVPALLSIVEELQAEEQPIDADVIMEVPLAEDLPLAESSPSVRVHALPRSETGAHGTGSVRELAHVLDLPTFCVADVLAGRRPERAVEATATEATPLWEIADPRSERDTYVFLAGEAASVKAWRRLCVDAAGIPKQNVSFMGYWRRGQAES</sequence>
<dbReference type="RefSeq" id="WP_123823575.1">
    <property type="nucleotide sequence ID" value="NZ_RKMF01000001.1"/>
</dbReference>
<feature type="domain" description="FAD-binding FR-type" evidence="1">
    <location>
        <begin position="11"/>
        <end position="153"/>
    </location>
</feature>
<reference evidence="2 3" key="1">
    <citation type="submission" date="2018-10" db="EMBL/GenBank/DDBJ databases">
        <title>Kocuria sp. M5W7-7, whole genome shotgun sequence.</title>
        <authorList>
            <person name="Tuo L."/>
        </authorList>
    </citation>
    <scope>NUCLEOTIDE SEQUENCE [LARGE SCALE GENOMIC DNA]</scope>
    <source>
        <strain evidence="2 3">M5W7-7</strain>
    </source>
</reference>
<protein>
    <submittedName>
        <fullName evidence="2">Siderophore-interacting protein</fullName>
    </submittedName>
</protein>
<dbReference type="PANTHER" id="PTHR30157">
    <property type="entry name" value="FERRIC REDUCTASE, NADPH-DEPENDENT"/>
    <property type="match status" value="1"/>
</dbReference>
<dbReference type="InterPro" id="IPR039374">
    <property type="entry name" value="SIP_fam"/>
</dbReference>
<dbReference type="InterPro" id="IPR017938">
    <property type="entry name" value="Riboflavin_synthase-like_b-brl"/>
</dbReference>
<accession>A0A3N3ZWB6</accession>
<keyword evidence="3" id="KW-1185">Reference proteome</keyword>
<dbReference type="Pfam" id="PF08021">
    <property type="entry name" value="FAD_binding_9"/>
    <property type="match status" value="1"/>
</dbReference>
<dbReference type="InterPro" id="IPR017927">
    <property type="entry name" value="FAD-bd_FR_type"/>
</dbReference>